<name>A0AAV7TZ76_PLEWA</name>
<proteinExistence type="predicted"/>
<keyword evidence="2" id="KW-1185">Reference proteome</keyword>
<reference evidence="1" key="1">
    <citation type="journal article" date="2022" name="bioRxiv">
        <title>Sequencing and chromosome-scale assembly of the giantPleurodeles waltlgenome.</title>
        <authorList>
            <person name="Brown T."/>
            <person name="Elewa A."/>
            <person name="Iarovenko S."/>
            <person name="Subramanian E."/>
            <person name="Araus A.J."/>
            <person name="Petzold A."/>
            <person name="Susuki M."/>
            <person name="Suzuki K.-i.T."/>
            <person name="Hayashi T."/>
            <person name="Toyoda A."/>
            <person name="Oliveira C."/>
            <person name="Osipova E."/>
            <person name="Leigh N.D."/>
            <person name="Simon A."/>
            <person name="Yun M.H."/>
        </authorList>
    </citation>
    <scope>NUCLEOTIDE SEQUENCE</scope>
    <source>
        <strain evidence="1">20211129_DDA</strain>
        <tissue evidence="1">Liver</tissue>
    </source>
</reference>
<protein>
    <submittedName>
        <fullName evidence="1">Uncharacterized protein</fullName>
    </submittedName>
</protein>
<comment type="caution">
    <text evidence="1">The sequence shown here is derived from an EMBL/GenBank/DDBJ whole genome shotgun (WGS) entry which is preliminary data.</text>
</comment>
<dbReference type="EMBL" id="JANPWB010000006">
    <property type="protein sequence ID" value="KAJ1180857.1"/>
    <property type="molecule type" value="Genomic_DNA"/>
</dbReference>
<evidence type="ECO:0000313" key="2">
    <source>
        <dbReference type="Proteomes" id="UP001066276"/>
    </source>
</evidence>
<organism evidence="1 2">
    <name type="scientific">Pleurodeles waltl</name>
    <name type="common">Iberian ribbed newt</name>
    <dbReference type="NCBI Taxonomy" id="8319"/>
    <lineage>
        <taxon>Eukaryota</taxon>
        <taxon>Metazoa</taxon>
        <taxon>Chordata</taxon>
        <taxon>Craniata</taxon>
        <taxon>Vertebrata</taxon>
        <taxon>Euteleostomi</taxon>
        <taxon>Amphibia</taxon>
        <taxon>Batrachia</taxon>
        <taxon>Caudata</taxon>
        <taxon>Salamandroidea</taxon>
        <taxon>Salamandridae</taxon>
        <taxon>Pleurodelinae</taxon>
        <taxon>Pleurodeles</taxon>
    </lineage>
</organism>
<dbReference type="Proteomes" id="UP001066276">
    <property type="component" value="Chromosome 3_2"/>
</dbReference>
<evidence type="ECO:0000313" key="1">
    <source>
        <dbReference type="EMBL" id="KAJ1180857.1"/>
    </source>
</evidence>
<accession>A0AAV7TZ76</accession>
<dbReference type="AlphaFoldDB" id="A0AAV7TZ76"/>
<gene>
    <name evidence="1" type="ORF">NDU88_006072</name>
</gene>
<sequence>MQLDRRGILDEQDQGNLKRKTRTGEETCYVPGGMWLPQMQPIRRLSRVESFFLFFFLNCSRSDVCFAVICGRLATWVWSRHEHRIRFCRDRSPSGRRCPPLSPVSCIGSGGKAR</sequence>